<dbReference type="SUPFAM" id="SSF48403">
    <property type="entry name" value="Ankyrin repeat"/>
    <property type="match status" value="1"/>
</dbReference>
<reference evidence="4 5" key="1">
    <citation type="submission" date="2018-07" db="EMBL/GenBank/DDBJ databases">
        <title>Arthrobacter sp. nov., isolated from raw cow's milk with high bacterial count.</title>
        <authorList>
            <person name="Hahne J."/>
            <person name="Isele D."/>
            <person name="Lipski A."/>
        </authorList>
    </citation>
    <scope>NUCLEOTIDE SEQUENCE [LARGE SCALE GENOMIC DNA]</scope>
    <source>
        <strain evidence="4 5">JZ R-183</strain>
    </source>
</reference>
<dbReference type="Pfam" id="PF12796">
    <property type="entry name" value="Ank_2"/>
    <property type="match status" value="1"/>
</dbReference>
<evidence type="ECO:0000256" key="3">
    <source>
        <dbReference type="PROSITE-ProRule" id="PRU00023"/>
    </source>
</evidence>
<keyword evidence="1" id="KW-0677">Repeat</keyword>
<comment type="caution">
    <text evidence="4">The sequence shown here is derived from an EMBL/GenBank/DDBJ whole genome shotgun (WGS) entry which is preliminary data.</text>
</comment>
<dbReference type="PANTHER" id="PTHR24171">
    <property type="entry name" value="ANKYRIN REPEAT DOMAIN-CONTAINING PROTEIN 39-RELATED"/>
    <property type="match status" value="1"/>
</dbReference>
<dbReference type="EMBL" id="QQXL01000004">
    <property type="protein sequence ID" value="RKW70431.1"/>
    <property type="molecule type" value="Genomic_DNA"/>
</dbReference>
<dbReference type="AlphaFoldDB" id="A0A496PIU6"/>
<evidence type="ECO:0000256" key="1">
    <source>
        <dbReference type="ARBA" id="ARBA00022737"/>
    </source>
</evidence>
<evidence type="ECO:0000256" key="2">
    <source>
        <dbReference type="ARBA" id="ARBA00023043"/>
    </source>
</evidence>
<protein>
    <submittedName>
        <fullName evidence="4">Ankyrin repeat domain-containing protein</fullName>
    </submittedName>
</protein>
<evidence type="ECO:0000313" key="4">
    <source>
        <dbReference type="EMBL" id="RKW70431.1"/>
    </source>
</evidence>
<dbReference type="SMART" id="SM00248">
    <property type="entry name" value="ANK"/>
    <property type="match status" value="2"/>
</dbReference>
<dbReference type="PROSITE" id="PS50088">
    <property type="entry name" value="ANK_REPEAT"/>
    <property type="match status" value="1"/>
</dbReference>
<name>A0A496PIU6_9MICC</name>
<dbReference type="RefSeq" id="WP_121485084.1">
    <property type="nucleotide sequence ID" value="NZ_QQXL01000004.1"/>
</dbReference>
<dbReference type="InterPro" id="IPR002110">
    <property type="entry name" value="Ankyrin_rpt"/>
</dbReference>
<dbReference type="InterPro" id="IPR036770">
    <property type="entry name" value="Ankyrin_rpt-contain_sf"/>
</dbReference>
<evidence type="ECO:0000313" key="5">
    <source>
        <dbReference type="Proteomes" id="UP000273119"/>
    </source>
</evidence>
<sequence length="355" mass="37858">MPRKRKTLPKDFATQLKEAPLDQLIALFDTVELNATGGYAKLPALFFPECPPELATWLISQGAELEARDRNGRTPLHHWVAAWISHPEALLDLGADIGATDNAGNTPLHAAATRLNEPAVTLLLDRGADPKVQNARGSNPLESALFSTSNSTLSDAAKVAQRFLAAGVEVSKASRTTVHQLGETFESARDVFAPEFLEETDAALRQLYSLFDVPPVARLQRHDGASPIQVPAGTPGAQHGALWDLLVPASGAATTVQGEIIRTSGKMADEILRNGGANWDRGFSSMLIWTVDQLGQGTPLAAPLLEEAAGLRAAMKGGHGLAGPEPAPERLMALAVEWVRLNPNPAPNSAPTFHR</sequence>
<feature type="repeat" description="ANK" evidence="3">
    <location>
        <begin position="103"/>
        <end position="135"/>
    </location>
</feature>
<dbReference type="PANTHER" id="PTHR24171:SF9">
    <property type="entry name" value="ANKYRIN REPEAT DOMAIN-CONTAINING PROTEIN 39"/>
    <property type="match status" value="1"/>
</dbReference>
<keyword evidence="2 3" id="KW-0040">ANK repeat</keyword>
<dbReference type="Gene3D" id="1.25.40.20">
    <property type="entry name" value="Ankyrin repeat-containing domain"/>
    <property type="match status" value="1"/>
</dbReference>
<dbReference type="PROSITE" id="PS50297">
    <property type="entry name" value="ANK_REP_REGION"/>
    <property type="match status" value="1"/>
</dbReference>
<gene>
    <name evidence="4" type="ORF">DWQ67_08085</name>
</gene>
<organism evidence="4 5">
    <name type="scientific">Galactobacter caseinivorans</name>
    <dbReference type="NCBI Taxonomy" id="2676123"/>
    <lineage>
        <taxon>Bacteria</taxon>
        <taxon>Bacillati</taxon>
        <taxon>Actinomycetota</taxon>
        <taxon>Actinomycetes</taxon>
        <taxon>Micrococcales</taxon>
        <taxon>Micrococcaceae</taxon>
        <taxon>Galactobacter</taxon>
    </lineage>
</organism>
<proteinExistence type="predicted"/>
<keyword evidence="5" id="KW-1185">Reference proteome</keyword>
<accession>A0A496PIU6</accession>
<dbReference type="Proteomes" id="UP000273119">
    <property type="component" value="Unassembled WGS sequence"/>
</dbReference>